<keyword evidence="2" id="KW-1185">Reference proteome</keyword>
<organism evidence="1 2">
    <name type="scientific">Neotoma lepida</name>
    <name type="common">Desert woodrat</name>
    <dbReference type="NCBI Taxonomy" id="56216"/>
    <lineage>
        <taxon>Eukaryota</taxon>
        <taxon>Metazoa</taxon>
        <taxon>Chordata</taxon>
        <taxon>Craniata</taxon>
        <taxon>Vertebrata</taxon>
        <taxon>Euteleostomi</taxon>
        <taxon>Mammalia</taxon>
        <taxon>Eutheria</taxon>
        <taxon>Euarchontoglires</taxon>
        <taxon>Glires</taxon>
        <taxon>Rodentia</taxon>
        <taxon>Myomorpha</taxon>
        <taxon>Muroidea</taxon>
        <taxon>Cricetidae</taxon>
        <taxon>Neotominae</taxon>
        <taxon>Neotoma</taxon>
    </lineage>
</organism>
<comment type="caution">
    <text evidence="1">The sequence shown here is derived from an EMBL/GenBank/DDBJ whole genome shotgun (WGS) entry which is preliminary data.</text>
</comment>
<name>A0A1A6HFD9_NEOLE</name>
<dbReference type="AlphaFoldDB" id="A0A1A6HFD9"/>
<dbReference type="Proteomes" id="UP000092124">
    <property type="component" value="Unassembled WGS sequence"/>
</dbReference>
<proteinExistence type="predicted"/>
<gene>
    <name evidence="1" type="ORF">A6R68_16578</name>
</gene>
<evidence type="ECO:0000313" key="1">
    <source>
        <dbReference type="EMBL" id="OBS76974.1"/>
    </source>
</evidence>
<sequence>MADKQHKGIMGYIIRIPKEQMYCFPGLATWRMLSATSQYKPSTSRSRCFGAISTPALVLFTVENLGLVSSQPP</sequence>
<accession>A0A1A6HFD9</accession>
<evidence type="ECO:0000313" key="2">
    <source>
        <dbReference type="Proteomes" id="UP000092124"/>
    </source>
</evidence>
<dbReference type="EMBL" id="LZPO01034850">
    <property type="protein sequence ID" value="OBS76974.1"/>
    <property type="molecule type" value="Genomic_DNA"/>
</dbReference>
<reference evidence="1 2" key="1">
    <citation type="submission" date="2016-06" db="EMBL/GenBank/DDBJ databases">
        <title>The Draft Genome Sequence and Annotation of the Desert Woodrat Neotoma lepida.</title>
        <authorList>
            <person name="Campbell M."/>
            <person name="Oakeson K.F."/>
            <person name="Yandell M."/>
            <person name="Halpert J.R."/>
            <person name="Dearing D."/>
        </authorList>
    </citation>
    <scope>NUCLEOTIDE SEQUENCE [LARGE SCALE GENOMIC DNA]</scope>
    <source>
        <strain evidence="1">417</strain>
        <tissue evidence="1">Liver</tissue>
    </source>
</reference>
<protein>
    <submittedName>
        <fullName evidence="1">Uncharacterized protein</fullName>
    </submittedName>
</protein>